<dbReference type="PANTHER" id="PTHR14187">
    <property type="entry name" value="ALPHA KINASE/ELONGATION FACTOR 2 KINASE"/>
    <property type="match status" value="1"/>
</dbReference>
<proteinExistence type="predicted"/>
<dbReference type="Proteomes" id="UP001163046">
    <property type="component" value="Unassembled WGS sequence"/>
</dbReference>
<dbReference type="EMBL" id="MU827342">
    <property type="protein sequence ID" value="KAJ7353752.1"/>
    <property type="molecule type" value="Genomic_DNA"/>
</dbReference>
<name>A0A9W9YJJ8_9CNID</name>
<dbReference type="PANTHER" id="PTHR14187:SF5">
    <property type="entry name" value="HEAT SHOCK 70 KDA PROTEIN 12A"/>
    <property type="match status" value="1"/>
</dbReference>
<organism evidence="1 2">
    <name type="scientific">Desmophyllum pertusum</name>
    <dbReference type="NCBI Taxonomy" id="174260"/>
    <lineage>
        <taxon>Eukaryota</taxon>
        <taxon>Metazoa</taxon>
        <taxon>Cnidaria</taxon>
        <taxon>Anthozoa</taxon>
        <taxon>Hexacorallia</taxon>
        <taxon>Scleractinia</taxon>
        <taxon>Caryophylliina</taxon>
        <taxon>Caryophylliidae</taxon>
        <taxon>Desmophyllum</taxon>
    </lineage>
</organism>
<reference evidence="1" key="1">
    <citation type="submission" date="2023-01" db="EMBL/GenBank/DDBJ databases">
        <title>Genome assembly of the deep-sea coral Lophelia pertusa.</title>
        <authorList>
            <person name="Herrera S."/>
            <person name="Cordes E."/>
        </authorList>
    </citation>
    <scope>NUCLEOTIDE SEQUENCE</scope>
    <source>
        <strain evidence="1">USNM1676648</strain>
        <tissue evidence="1">Polyp</tissue>
    </source>
</reference>
<dbReference type="Gene3D" id="3.30.420.40">
    <property type="match status" value="1"/>
</dbReference>
<comment type="caution">
    <text evidence="1">The sequence shown here is derived from an EMBL/GenBank/DDBJ whole genome shotgun (WGS) entry which is preliminary data.</text>
</comment>
<sequence length="115" mass="12864">MSAFEGLMFSASSSYIAVVAIDFGTTYSGFAFAFNHKEGEGGIHMNRAWGHDQGTATLKTPTSLLLRPDGQFDSFGYEAEEKYANFICGEDREYLYFKHFKMALHKIRGKKIVAS</sequence>
<dbReference type="OrthoDB" id="2963168at2759"/>
<dbReference type="AlphaFoldDB" id="A0A9W9YJJ8"/>
<accession>A0A9W9YJJ8</accession>
<evidence type="ECO:0000313" key="1">
    <source>
        <dbReference type="EMBL" id="KAJ7353752.1"/>
    </source>
</evidence>
<protein>
    <submittedName>
        <fullName evidence="1">Uncharacterized protein</fullName>
    </submittedName>
</protein>
<gene>
    <name evidence="1" type="ORF">OS493_032622</name>
</gene>
<keyword evidence="2" id="KW-1185">Reference proteome</keyword>
<evidence type="ECO:0000313" key="2">
    <source>
        <dbReference type="Proteomes" id="UP001163046"/>
    </source>
</evidence>